<keyword evidence="1" id="KW-1133">Transmembrane helix</keyword>
<gene>
    <name evidence="3" type="ORF">TEA_005898</name>
</gene>
<feature type="transmembrane region" description="Helical" evidence="1">
    <location>
        <begin position="324"/>
        <end position="342"/>
    </location>
</feature>
<evidence type="ECO:0000313" key="3">
    <source>
        <dbReference type="EMBL" id="THG11651.1"/>
    </source>
</evidence>
<comment type="caution">
    <text evidence="3">The sequence shown here is derived from an EMBL/GenBank/DDBJ whole genome shotgun (WGS) entry which is preliminary data.</text>
</comment>
<dbReference type="EMBL" id="SDRB02007136">
    <property type="protein sequence ID" value="THG11651.1"/>
    <property type="molecule type" value="Genomic_DNA"/>
</dbReference>
<evidence type="ECO:0000256" key="2">
    <source>
        <dbReference type="SAM" id="SignalP"/>
    </source>
</evidence>
<evidence type="ECO:0000256" key="1">
    <source>
        <dbReference type="SAM" id="Phobius"/>
    </source>
</evidence>
<keyword evidence="1" id="KW-0472">Membrane</keyword>
<name>A0A4S4E6K5_CAMSN</name>
<keyword evidence="1" id="KW-0812">Transmembrane</keyword>
<feature type="transmembrane region" description="Helical" evidence="1">
    <location>
        <begin position="258"/>
        <end position="279"/>
    </location>
</feature>
<feature type="transmembrane region" description="Helical" evidence="1">
    <location>
        <begin position="101"/>
        <end position="121"/>
    </location>
</feature>
<evidence type="ECO:0000313" key="4">
    <source>
        <dbReference type="Proteomes" id="UP000306102"/>
    </source>
</evidence>
<protein>
    <submittedName>
        <fullName evidence="3">Uncharacterized protein</fullName>
    </submittedName>
</protein>
<feature type="signal peptide" evidence="2">
    <location>
        <begin position="1"/>
        <end position="17"/>
    </location>
</feature>
<dbReference type="AlphaFoldDB" id="A0A4S4E6K5"/>
<dbReference type="Proteomes" id="UP000306102">
    <property type="component" value="Unassembled WGS sequence"/>
</dbReference>
<keyword evidence="2" id="KW-0732">Signal</keyword>
<organism evidence="3 4">
    <name type="scientific">Camellia sinensis var. sinensis</name>
    <name type="common">China tea</name>
    <dbReference type="NCBI Taxonomy" id="542762"/>
    <lineage>
        <taxon>Eukaryota</taxon>
        <taxon>Viridiplantae</taxon>
        <taxon>Streptophyta</taxon>
        <taxon>Embryophyta</taxon>
        <taxon>Tracheophyta</taxon>
        <taxon>Spermatophyta</taxon>
        <taxon>Magnoliopsida</taxon>
        <taxon>eudicotyledons</taxon>
        <taxon>Gunneridae</taxon>
        <taxon>Pentapetalae</taxon>
        <taxon>asterids</taxon>
        <taxon>Ericales</taxon>
        <taxon>Theaceae</taxon>
        <taxon>Camellia</taxon>
    </lineage>
</organism>
<sequence length="343" mass="37420">MWPILVFLSLLISFGHHFPVSCDVLPFAESLCRNLPCSRSLSADVARVPHVMCPNVIGPPCLNGLQLSWALPTGLCHWSQAMGLGWFTVGRMPCGPIRVNYNYITAALYYYLSSPFFFLIFSGKDDEKTRSTFQALLRALCYDSQHSSISSYADSVFRSLSGDSYAAAGVFLEATIAAGAVDVPGGICVVAVRDFAGFDALWLGYVFYWIHVDALGYWIGNVPLCGWDCVHFVDAGTRDSLSHHVTAEERGSRSRKGIYCLLLVYGAAIHLVVEMPLVWAGQMKGGVINSICRYCMGSITKCCMSAHWHGNSCDGRSELVRAHVGGFSSTIVLFLGGVLPLAM</sequence>
<feature type="chain" id="PRO_5020869391" evidence="2">
    <location>
        <begin position="18"/>
        <end position="343"/>
    </location>
</feature>
<keyword evidence="4" id="KW-1185">Reference proteome</keyword>
<proteinExistence type="predicted"/>
<reference evidence="3 4" key="1">
    <citation type="journal article" date="2018" name="Proc. Natl. Acad. Sci. U.S.A.">
        <title>Draft genome sequence of Camellia sinensis var. sinensis provides insights into the evolution of the tea genome and tea quality.</title>
        <authorList>
            <person name="Wei C."/>
            <person name="Yang H."/>
            <person name="Wang S."/>
            <person name="Zhao J."/>
            <person name="Liu C."/>
            <person name="Gao L."/>
            <person name="Xia E."/>
            <person name="Lu Y."/>
            <person name="Tai Y."/>
            <person name="She G."/>
            <person name="Sun J."/>
            <person name="Cao H."/>
            <person name="Tong W."/>
            <person name="Gao Q."/>
            <person name="Li Y."/>
            <person name="Deng W."/>
            <person name="Jiang X."/>
            <person name="Wang W."/>
            <person name="Chen Q."/>
            <person name="Zhang S."/>
            <person name="Li H."/>
            <person name="Wu J."/>
            <person name="Wang P."/>
            <person name="Li P."/>
            <person name="Shi C."/>
            <person name="Zheng F."/>
            <person name="Jian J."/>
            <person name="Huang B."/>
            <person name="Shan D."/>
            <person name="Shi M."/>
            <person name="Fang C."/>
            <person name="Yue Y."/>
            <person name="Li F."/>
            <person name="Li D."/>
            <person name="Wei S."/>
            <person name="Han B."/>
            <person name="Jiang C."/>
            <person name="Yin Y."/>
            <person name="Xia T."/>
            <person name="Zhang Z."/>
            <person name="Bennetzen J.L."/>
            <person name="Zhao S."/>
            <person name="Wan X."/>
        </authorList>
    </citation>
    <scope>NUCLEOTIDE SEQUENCE [LARGE SCALE GENOMIC DNA]</scope>
    <source>
        <strain evidence="4">cv. Shuchazao</strain>
        <tissue evidence="3">Leaf</tissue>
    </source>
</reference>
<accession>A0A4S4E6K5</accession>